<gene>
    <name evidence="1" type="ORF">J2Z81_001333</name>
</gene>
<keyword evidence="2" id="KW-1185">Reference proteome</keyword>
<evidence type="ECO:0000313" key="2">
    <source>
        <dbReference type="Proteomes" id="UP001519294"/>
    </source>
</evidence>
<evidence type="ECO:0000313" key="1">
    <source>
        <dbReference type="EMBL" id="MBP2257385.1"/>
    </source>
</evidence>
<comment type="caution">
    <text evidence="1">The sequence shown here is derived from an EMBL/GenBank/DDBJ whole genome shotgun (WGS) entry which is preliminary data.</text>
</comment>
<dbReference type="Pfam" id="PF22871">
    <property type="entry name" value="AimR"/>
    <property type="match status" value="1"/>
</dbReference>
<dbReference type="RefSeq" id="WP_051681460.1">
    <property type="nucleotide sequence ID" value="NZ_JAGIKX010000008.1"/>
</dbReference>
<dbReference type="InterPro" id="IPR047705">
    <property type="entry name" value="AimR-like"/>
</dbReference>
<dbReference type="EMBL" id="JAGIKX010000008">
    <property type="protein sequence ID" value="MBP2257385.1"/>
    <property type="molecule type" value="Genomic_DNA"/>
</dbReference>
<dbReference type="NCBIfam" id="NF038310">
    <property type="entry name" value="lysogeny_AimR"/>
    <property type="match status" value="1"/>
</dbReference>
<organism evidence="1 2">
    <name type="scientific">Virgibacillus alimentarius</name>
    <dbReference type="NCBI Taxonomy" id="698769"/>
    <lineage>
        <taxon>Bacteria</taxon>
        <taxon>Bacillati</taxon>
        <taxon>Bacillota</taxon>
        <taxon>Bacilli</taxon>
        <taxon>Bacillales</taxon>
        <taxon>Bacillaceae</taxon>
        <taxon>Virgibacillus</taxon>
    </lineage>
</organism>
<reference evidence="1 2" key="1">
    <citation type="submission" date="2021-03" db="EMBL/GenBank/DDBJ databases">
        <title>Genomic Encyclopedia of Type Strains, Phase IV (KMG-IV): sequencing the most valuable type-strain genomes for metagenomic binning, comparative biology and taxonomic classification.</title>
        <authorList>
            <person name="Goeker M."/>
        </authorList>
    </citation>
    <scope>NUCLEOTIDE SEQUENCE [LARGE SCALE GENOMIC DNA]</scope>
    <source>
        <strain evidence="1 2">DSM 25790</strain>
    </source>
</reference>
<dbReference type="Proteomes" id="UP001519294">
    <property type="component" value="Unassembled WGS sequence"/>
</dbReference>
<proteinExistence type="predicted"/>
<accession>A0ABS4S7A8</accession>
<name>A0ABS4S7A8_9BACI</name>
<protein>
    <submittedName>
        <fullName evidence="1">Tetratricopeptide (TPR) repeat protein</fullName>
    </submittedName>
</protein>
<sequence>MQKSIHFIEDNTGLSLGEIQYFLSYQHDNRTALDLTRDYILNSTSEVIQKKGLEFLYMNGYYEELQLLIKKNLESMHTSNKTWGAIYQIMVDCCLKKDSPQNLLERLQYIHSNEAEIKCLVEFTRIYIYFSLRDYEEVGSFLVEQPYLFEAIEDDFILSYFKLRLHQSLFIYYWIRNELIIARKYAYRALTKTNNEKIIASLHNNLGLSYIFDHFTQGKFHLTKALKIAKKNKLHNLIHIIEQQNIPFLCAHFKKTYGISSVEKSEQAHIEIAKGNYSKAVELLRNLSMDNPFTLYYMGVATEDKHMLYKSYNYFIEKESNYFFSRLPLRALKDVGVG</sequence>